<evidence type="ECO:0000313" key="6">
    <source>
        <dbReference type="Proteomes" id="UP001500449"/>
    </source>
</evidence>
<sequence>MSIDLDGDVVVVTGAAGGLGSAYVRSLASRGARVVVNDTGGVVAGGGGDPERAADLAKQIVAEGGTATPDNHDGATVEGAAAIIETALREYGRVDAVIANAGILRDRTFAKVSDEDFFAVVDVHLAGTARVFHAAFPHMKAQGYGRLVATSSAAGLFGNVGQSSYGAAKMGIVGLTRILALEGRKDGICANVIAPMAVTRMTEHLMPASMHSAASQEMVAPLVTYLASRQSTVSGNIYSVGMGRVARVQVGVTRGMRTTDMTPEWVADNIEAIDGDEGYVFPQHIGEELKLTS</sequence>
<dbReference type="PANTHER" id="PTHR45024:SF2">
    <property type="entry name" value="SCP2 DOMAIN-CONTAINING PROTEIN"/>
    <property type="match status" value="1"/>
</dbReference>
<dbReference type="PRINTS" id="PR00081">
    <property type="entry name" value="GDHRDH"/>
</dbReference>
<dbReference type="InterPro" id="IPR051687">
    <property type="entry name" value="Peroxisomal_Beta-Oxidation"/>
</dbReference>
<evidence type="ECO:0000259" key="4">
    <source>
        <dbReference type="SMART" id="SM00822"/>
    </source>
</evidence>
<dbReference type="Pfam" id="PF00106">
    <property type="entry name" value="adh_short"/>
    <property type="match status" value="1"/>
</dbReference>
<dbReference type="InterPro" id="IPR036291">
    <property type="entry name" value="NAD(P)-bd_dom_sf"/>
</dbReference>
<dbReference type="InterPro" id="IPR057326">
    <property type="entry name" value="KR_dom"/>
</dbReference>
<dbReference type="InterPro" id="IPR002347">
    <property type="entry name" value="SDR_fam"/>
</dbReference>
<gene>
    <name evidence="5" type="ORF">GCM10009836_01530</name>
</gene>
<name>A0ABN2MHW9_9PSEU</name>
<evidence type="ECO:0000256" key="2">
    <source>
        <dbReference type="ARBA" id="ARBA00023002"/>
    </source>
</evidence>
<dbReference type="InterPro" id="IPR020904">
    <property type="entry name" value="Sc_DH/Rdtase_CS"/>
</dbReference>
<feature type="domain" description="Ketoreductase" evidence="4">
    <location>
        <begin position="8"/>
        <end position="199"/>
    </location>
</feature>
<protein>
    <submittedName>
        <fullName evidence="5">SDR family oxidoreductase</fullName>
    </submittedName>
</protein>
<keyword evidence="6" id="KW-1185">Reference proteome</keyword>
<reference evidence="5 6" key="1">
    <citation type="journal article" date="2019" name="Int. J. Syst. Evol. Microbiol.">
        <title>The Global Catalogue of Microorganisms (GCM) 10K type strain sequencing project: providing services to taxonomists for standard genome sequencing and annotation.</title>
        <authorList>
            <consortium name="The Broad Institute Genomics Platform"/>
            <consortium name="The Broad Institute Genome Sequencing Center for Infectious Disease"/>
            <person name="Wu L."/>
            <person name="Ma J."/>
        </authorList>
    </citation>
    <scope>NUCLEOTIDE SEQUENCE [LARGE SCALE GENOMIC DNA]</scope>
    <source>
        <strain evidence="5 6">JCM 16009</strain>
    </source>
</reference>
<comment type="similarity">
    <text evidence="1 3">Belongs to the short-chain dehydrogenases/reductases (SDR) family.</text>
</comment>
<dbReference type="RefSeq" id="WP_344411527.1">
    <property type="nucleotide sequence ID" value="NZ_BAAAQK010000001.1"/>
</dbReference>
<comment type="caution">
    <text evidence="5">The sequence shown here is derived from an EMBL/GenBank/DDBJ whole genome shotgun (WGS) entry which is preliminary data.</text>
</comment>
<dbReference type="SMART" id="SM00822">
    <property type="entry name" value="PKS_KR"/>
    <property type="match status" value="1"/>
</dbReference>
<evidence type="ECO:0000256" key="1">
    <source>
        <dbReference type="ARBA" id="ARBA00006484"/>
    </source>
</evidence>
<dbReference type="PRINTS" id="PR00080">
    <property type="entry name" value="SDRFAMILY"/>
</dbReference>
<evidence type="ECO:0000256" key="3">
    <source>
        <dbReference type="RuleBase" id="RU000363"/>
    </source>
</evidence>
<dbReference type="PANTHER" id="PTHR45024">
    <property type="entry name" value="DEHYDROGENASES, SHORT CHAIN"/>
    <property type="match status" value="1"/>
</dbReference>
<dbReference type="Proteomes" id="UP001500449">
    <property type="component" value="Unassembled WGS sequence"/>
</dbReference>
<evidence type="ECO:0000313" key="5">
    <source>
        <dbReference type="EMBL" id="GAA1827524.1"/>
    </source>
</evidence>
<dbReference type="SUPFAM" id="SSF51735">
    <property type="entry name" value="NAD(P)-binding Rossmann-fold domains"/>
    <property type="match status" value="1"/>
</dbReference>
<keyword evidence="2" id="KW-0560">Oxidoreductase</keyword>
<accession>A0ABN2MHW9</accession>
<organism evidence="5 6">
    <name type="scientific">Pseudonocardia ailaonensis</name>
    <dbReference type="NCBI Taxonomy" id="367279"/>
    <lineage>
        <taxon>Bacteria</taxon>
        <taxon>Bacillati</taxon>
        <taxon>Actinomycetota</taxon>
        <taxon>Actinomycetes</taxon>
        <taxon>Pseudonocardiales</taxon>
        <taxon>Pseudonocardiaceae</taxon>
        <taxon>Pseudonocardia</taxon>
    </lineage>
</organism>
<dbReference type="PROSITE" id="PS00061">
    <property type="entry name" value="ADH_SHORT"/>
    <property type="match status" value="1"/>
</dbReference>
<dbReference type="Gene3D" id="3.40.50.720">
    <property type="entry name" value="NAD(P)-binding Rossmann-like Domain"/>
    <property type="match status" value="1"/>
</dbReference>
<proteinExistence type="inferred from homology"/>
<dbReference type="EMBL" id="BAAAQK010000001">
    <property type="protein sequence ID" value="GAA1827524.1"/>
    <property type="molecule type" value="Genomic_DNA"/>
</dbReference>